<organism evidence="1 2">
    <name type="scientific">Vitrella brassicaformis (strain CCMP3155)</name>
    <dbReference type="NCBI Taxonomy" id="1169540"/>
    <lineage>
        <taxon>Eukaryota</taxon>
        <taxon>Sar</taxon>
        <taxon>Alveolata</taxon>
        <taxon>Colpodellida</taxon>
        <taxon>Vitrellaceae</taxon>
        <taxon>Vitrella</taxon>
    </lineage>
</organism>
<keyword evidence="2" id="KW-1185">Reference proteome</keyword>
<protein>
    <recommendedName>
        <fullName evidence="3">FAST kinase leucine-rich domain-containing protein</fullName>
    </recommendedName>
</protein>
<sequence>MSQHLLASARRQAARLSRHHFCTPAQPSAVNGNNAAIAGTATMTDAISAMAGDCHRLLQFIEDHMAECDSLSRAYGLYHIARCVDRADGRNQRSWMVRALEGHRVLAALVADLHSSIEQDDALTPAAFSGAVWAVAKLLTEGGLGGHLEAHPALIDRVADAMRRRLHELTPRQLTTLLWSLSKLPRPLTDVFTDSARWMAEAPASFWEGCEPRSIAQLLAVYAALPSQHVHNTAFIDVLVARLRGRASGADFHTLSTAVFALSRLGKRDHVIFKEVADAVMEREMADMSVKDLSRVMVAYSCGAHPKNLPQGFADRLADGIRRDFGRLDCRGLCSAVWTLSKMLPFDHPFFRQLSVFLCGSPQLFRDFTAPDVSQMVLVYANVEAMSLDQDTENQLFALLNRSVRLQLKWLDAQALVDTLWGLSRVRKGLRDHRLLAEAVQHIEGREGKLSNRQLCRLLSALANVEGCVSERSIARVKEAVKGRLGSMGGRELQMVAGALVRLRVRDDDMLMEVQGRERQMRTDKKG</sequence>
<reference evidence="1 2" key="1">
    <citation type="submission" date="2014-11" db="EMBL/GenBank/DDBJ databases">
        <authorList>
            <person name="Zhu J."/>
            <person name="Qi W."/>
            <person name="Song R."/>
        </authorList>
    </citation>
    <scope>NUCLEOTIDE SEQUENCE [LARGE SCALE GENOMIC DNA]</scope>
</reference>
<dbReference type="InParanoid" id="A0A0G4FKE7"/>
<dbReference type="VEuPathDB" id="CryptoDB:Vbra_21348"/>
<name>A0A0G4FKE7_VITBC</name>
<dbReference type="AlphaFoldDB" id="A0A0G4FKE7"/>
<evidence type="ECO:0000313" key="1">
    <source>
        <dbReference type="EMBL" id="CEM14327.1"/>
    </source>
</evidence>
<accession>A0A0G4FKE7</accession>
<evidence type="ECO:0000313" key="2">
    <source>
        <dbReference type="Proteomes" id="UP000041254"/>
    </source>
</evidence>
<proteinExistence type="predicted"/>
<gene>
    <name evidence="1" type="ORF">Vbra_21348</name>
</gene>
<dbReference type="Proteomes" id="UP000041254">
    <property type="component" value="Unassembled WGS sequence"/>
</dbReference>
<dbReference type="EMBL" id="CDMY01000456">
    <property type="protein sequence ID" value="CEM14327.1"/>
    <property type="molecule type" value="Genomic_DNA"/>
</dbReference>
<evidence type="ECO:0008006" key="3">
    <source>
        <dbReference type="Google" id="ProtNLM"/>
    </source>
</evidence>